<dbReference type="SUPFAM" id="SSF52540">
    <property type="entry name" value="P-loop containing nucleoside triphosphate hydrolases"/>
    <property type="match status" value="1"/>
</dbReference>
<dbReference type="AlphaFoldDB" id="A0A5B0B2S8"/>
<name>A0A5B0B2S8_9ACTN</name>
<feature type="region of interest" description="Disordered" evidence="1">
    <location>
        <begin position="188"/>
        <end position="207"/>
    </location>
</feature>
<organism evidence="3 4">
    <name type="scientific">Streptomyces apricus</name>
    <dbReference type="NCBI Taxonomy" id="1828112"/>
    <lineage>
        <taxon>Bacteria</taxon>
        <taxon>Bacillati</taxon>
        <taxon>Actinomycetota</taxon>
        <taxon>Actinomycetes</taxon>
        <taxon>Kitasatosporales</taxon>
        <taxon>Streptomycetaceae</taxon>
        <taxon>Streptomyces</taxon>
    </lineage>
</organism>
<dbReference type="Pfam" id="PF07728">
    <property type="entry name" value="AAA_5"/>
    <property type="match status" value="1"/>
</dbReference>
<accession>A0A5B0B2S8</accession>
<dbReference type="EMBL" id="VDFC01000040">
    <property type="protein sequence ID" value="KAA0935712.1"/>
    <property type="molecule type" value="Genomic_DNA"/>
</dbReference>
<feature type="domain" description="AAA+ ATPase" evidence="2">
    <location>
        <begin position="124"/>
        <end position="328"/>
    </location>
</feature>
<dbReference type="OrthoDB" id="9783370at2"/>
<gene>
    <name evidence="3" type="ORF">FGF04_16895</name>
</gene>
<dbReference type="InterPro" id="IPR027417">
    <property type="entry name" value="P-loop_NTPase"/>
</dbReference>
<dbReference type="GO" id="GO:0016887">
    <property type="term" value="F:ATP hydrolysis activity"/>
    <property type="evidence" value="ECO:0007669"/>
    <property type="project" value="InterPro"/>
</dbReference>
<dbReference type="GO" id="GO:0005524">
    <property type="term" value="F:ATP binding"/>
    <property type="evidence" value="ECO:0007669"/>
    <property type="project" value="InterPro"/>
</dbReference>
<dbReference type="Proteomes" id="UP000324965">
    <property type="component" value="Unassembled WGS sequence"/>
</dbReference>
<sequence length="413" mass="45497">MLPDDGETEGTCPTDESQHSDAEHRTAPHTEGTAERDDRATERNGSDNRWWIYRGTGQPLRDTGLKNVLPPPPPWRRFTGGPLASAPPSDDAEVERRLGRISALSAGPDQLRREADMVNAALLLRRPLLVTGRPGTGKSSLAYRISRELKLGRVLRWHITSRTTLRGGLYEYDAIGRVQDSAALRATHRADGRAAGDTSPRTADEEQLPGIGAYVQLGPLGTALLPHELPRVLLVDELDKSDQDLANDLLGVFEEGQFRIAELMRARRLHPRVTVMTEDPGRSAEIVDGIVTCRAFPVVVITSNGEREFPPAFLRRCLRLRMPDPDRSQLVAMVAAHLRQDASTPSEQARAEDLINQFLRNSRERGGLAIDQLLNSVFLATSGRFSGDEEALEDLVDALWHRLDGAGAESRTG</sequence>
<dbReference type="InterPro" id="IPR003593">
    <property type="entry name" value="AAA+_ATPase"/>
</dbReference>
<dbReference type="Gene3D" id="3.40.50.300">
    <property type="entry name" value="P-loop containing nucleotide triphosphate hydrolases"/>
    <property type="match status" value="1"/>
</dbReference>
<keyword evidence="4" id="KW-1185">Reference proteome</keyword>
<proteinExistence type="predicted"/>
<protein>
    <submittedName>
        <fullName evidence="3">MoxR family ATPase</fullName>
    </submittedName>
</protein>
<reference evidence="3 4" key="1">
    <citation type="submission" date="2019-05" db="EMBL/GenBank/DDBJ databases">
        <authorList>
            <person name="Hariharan J."/>
            <person name="Choudoir M.J."/>
            <person name="Diebold P."/>
            <person name="Panke-Buisse K."/>
            <person name="Buckley D.H."/>
        </authorList>
    </citation>
    <scope>NUCLEOTIDE SEQUENCE [LARGE SCALE GENOMIC DNA]</scope>
    <source>
        <strain evidence="3 4">SUN51</strain>
    </source>
</reference>
<feature type="compositionally biased region" description="Basic and acidic residues" evidence="1">
    <location>
        <begin position="16"/>
        <end position="46"/>
    </location>
</feature>
<dbReference type="RefSeq" id="WP_149512095.1">
    <property type="nucleotide sequence ID" value="NZ_VDFC01000040.1"/>
</dbReference>
<feature type="region of interest" description="Disordered" evidence="1">
    <location>
        <begin position="1"/>
        <end position="51"/>
    </location>
</feature>
<evidence type="ECO:0000256" key="1">
    <source>
        <dbReference type="SAM" id="MobiDB-lite"/>
    </source>
</evidence>
<evidence type="ECO:0000313" key="4">
    <source>
        <dbReference type="Proteomes" id="UP000324965"/>
    </source>
</evidence>
<comment type="caution">
    <text evidence="3">The sequence shown here is derived from an EMBL/GenBank/DDBJ whole genome shotgun (WGS) entry which is preliminary data.</text>
</comment>
<dbReference type="InterPro" id="IPR011704">
    <property type="entry name" value="ATPase_dyneun-rel_AAA"/>
</dbReference>
<evidence type="ECO:0000259" key="2">
    <source>
        <dbReference type="SMART" id="SM00382"/>
    </source>
</evidence>
<evidence type="ECO:0000313" key="3">
    <source>
        <dbReference type="EMBL" id="KAA0935712.1"/>
    </source>
</evidence>
<dbReference type="SMART" id="SM00382">
    <property type="entry name" value="AAA"/>
    <property type="match status" value="1"/>
</dbReference>